<gene>
    <name evidence="1" type="ORF">POCTA_138.1.T0080196</name>
</gene>
<dbReference type="AlphaFoldDB" id="A0A8S1SB26"/>
<organism evidence="1 2">
    <name type="scientific">Paramecium octaurelia</name>
    <dbReference type="NCBI Taxonomy" id="43137"/>
    <lineage>
        <taxon>Eukaryota</taxon>
        <taxon>Sar</taxon>
        <taxon>Alveolata</taxon>
        <taxon>Ciliophora</taxon>
        <taxon>Intramacronucleata</taxon>
        <taxon>Oligohymenophorea</taxon>
        <taxon>Peniculida</taxon>
        <taxon>Parameciidae</taxon>
        <taxon>Paramecium</taxon>
    </lineage>
</organism>
<accession>A0A8S1SB26</accession>
<comment type="caution">
    <text evidence="1">The sequence shown here is derived from an EMBL/GenBank/DDBJ whole genome shotgun (WGS) entry which is preliminary data.</text>
</comment>
<proteinExistence type="predicted"/>
<keyword evidence="2" id="KW-1185">Reference proteome</keyword>
<reference evidence="1" key="1">
    <citation type="submission" date="2021-01" db="EMBL/GenBank/DDBJ databases">
        <authorList>
            <consortium name="Genoscope - CEA"/>
            <person name="William W."/>
        </authorList>
    </citation>
    <scope>NUCLEOTIDE SEQUENCE</scope>
</reference>
<evidence type="ECO:0000313" key="2">
    <source>
        <dbReference type="Proteomes" id="UP000683925"/>
    </source>
</evidence>
<protein>
    <submittedName>
        <fullName evidence="1">Uncharacterized protein</fullName>
    </submittedName>
</protein>
<dbReference type="EMBL" id="CAJJDP010000007">
    <property type="protein sequence ID" value="CAD8137113.1"/>
    <property type="molecule type" value="Genomic_DNA"/>
</dbReference>
<dbReference type="Proteomes" id="UP000683925">
    <property type="component" value="Unassembled WGS sequence"/>
</dbReference>
<sequence>MNFDISSIETEFHFFKFLVSSFIQKLTSTNKIDEQQHLILQNISCDKKLYSDLNCIKLLLFFIHKQIGFDEQLENRYEYESVDLQPFHYVISNCDCMSLKFKLAFTFNNGNQSEFWSLK</sequence>
<name>A0A8S1SB26_PAROT</name>
<evidence type="ECO:0000313" key="1">
    <source>
        <dbReference type="EMBL" id="CAD8137113.1"/>
    </source>
</evidence>